<evidence type="ECO:0000256" key="5">
    <source>
        <dbReference type="ARBA" id="ARBA00023136"/>
    </source>
</evidence>
<feature type="transmembrane region" description="Helical" evidence="6">
    <location>
        <begin position="197"/>
        <end position="220"/>
    </location>
</feature>
<comment type="similarity">
    <text evidence="2">Belongs to the major facilitator superfamily.</text>
</comment>
<accession>A0A9W4NW75</accession>
<dbReference type="EMBL" id="CAJVPD010000278">
    <property type="protein sequence ID" value="CAG8418405.1"/>
    <property type="molecule type" value="Genomic_DNA"/>
</dbReference>
<comment type="caution">
    <text evidence="8">The sequence shown here is derived from an EMBL/GenBank/DDBJ whole genome shotgun (WGS) entry which is preliminary data.</text>
</comment>
<name>A0A9W4NW75_9EURO</name>
<reference evidence="8" key="1">
    <citation type="submission" date="2021-07" db="EMBL/GenBank/DDBJ databases">
        <authorList>
            <person name="Branca A.L. A."/>
        </authorList>
    </citation>
    <scope>NUCLEOTIDE SEQUENCE</scope>
</reference>
<dbReference type="GO" id="GO:0022857">
    <property type="term" value="F:transmembrane transporter activity"/>
    <property type="evidence" value="ECO:0007669"/>
    <property type="project" value="InterPro"/>
</dbReference>
<keyword evidence="3 6" id="KW-0812">Transmembrane</keyword>
<feature type="domain" description="Major facilitator superfamily (MFS) profile" evidence="7">
    <location>
        <begin position="46"/>
        <end position="474"/>
    </location>
</feature>
<feature type="transmembrane region" description="Helical" evidence="6">
    <location>
        <begin position="385"/>
        <end position="409"/>
    </location>
</feature>
<comment type="subcellular location">
    <subcellularLocation>
        <location evidence="1">Cell membrane</location>
        <topology evidence="1">Multi-pass membrane protein</topology>
    </subcellularLocation>
</comment>
<dbReference type="FunFam" id="1.20.1250.20:FF:000082">
    <property type="entry name" value="MFS multidrug transporter, putative"/>
    <property type="match status" value="1"/>
</dbReference>
<dbReference type="Proteomes" id="UP001152592">
    <property type="component" value="Unassembled WGS sequence"/>
</dbReference>
<feature type="transmembrane region" description="Helical" evidence="6">
    <location>
        <begin position="453"/>
        <end position="473"/>
    </location>
</feature>
<dbReference type="InterPro" id="IPR011701">
    <property type="entry name" value="MFS"/>
</dbReference>
<sequence length="498" mass="54865">MTLVPVECQESVHVRQGETDQHVRNHSWDNDQRNPYNWKKSRKYFIVTVGILAVLNSTLSSSLPSNASDAIGAHFSITNELQLVLPVSCYLIGYVIGPLICGPLSEQLGRKPVLSVSFFLYMMFTVCSGLSPTFPALLVFRLLCGANASAPIAVVGGLYADVFRGPRERGRAMAWFMAATNLGPCLGPILAGSLSPISWRLVFWLSLALAGATFPLIILLPETFAPVLLSEDLENPHQSSGKRACSISTSALKPRLPEMPWQELLRPYQMIFYESIVSCTCLYISFVYAIFYLYLQAYPVIFKGPDSIYQLSAVVQGALFLPIGLGALLSLPIFHLWDNYLQRSTVAGKGWTGHEELRRLPLACLGGPLCAISLFWLGWCSHTSVHWIVPALSGVPFGIGFVLIFIAMLNYLTDAYEVYSASAQSIASTCRSIFGTLLPLAAKRMYIAMGVHWASSLLGFVGLLLSLIPFAFIRCGKRLRASSKLCSHLKESREQFND</sequence>
<feature type="transmembrane region" description="Helical" evidence="6">
    <location>
        <begin position="172"/>
        <end position="191"/>
    </location>
</feature>
<evidence type="ECO:0000256" key="2">
    <source>
        <dbReference type="ARBA" id="ARBA00008335"/>
    </source>
</evidence>
<dbReference type="AlphaFoldDB" id="A0A9W4NW75"/>
<dbReference type="PANTHER" id="PTHR23502">
    <property type="entry name" value="MAJOR FACILITATOR SUPERFAMILY"/>
    <property type="match status" value="1"/>
</dbReference>
<feature type="transmembrane region" description="Helical" evidence="6">
    <location>
        <begin position="271"/>
        <end position="294"/>
    </location>
</feature>
<feature type="transmembrane region" description="Helical" evidence="6">
    <location>
        <begin position="44"/>
        <end position="63"/>
    </location>
</feature>
<keyword evidence="4 6" id="KW-1133">Transmembrane helix</keyword>
<evidence type="ECO:0000256" key="1">
    <source>
        <dbReference type="ARBA" id="ARBA00004651"/>
    </source>
</evidence>
<dbReference type="OrthoDB" id="15981at2759"/>
<keyword evidence="5 6" id="KW-0472">Membrane</keyword>
<dbReference type="GO" id="GO:0005886">
    <property type="term" value="C:plasma membrane"/>
    <property type="evidence" value="ECO:0007669"/>
    <property type="project" value="UniProtKB-SubCell"/>
</dbReference>
<dbReference type="InterPro" id="IPR036259">
    <property type="entry name" value="MFS_trans_sf"/>
</dbReference>
<feature type="transmembrane region" description="Helical" evidence="6">
    <location>
        <begin position="83"/>
        <end position="101"/>
    </location>
</feature>
<evidence type="ECO:0000256" key="3">
    <source>
        <dbReference type="ARBA" id="ARBA00022692"/>
    </source>
</evidence>
<feature type="transmembrane region" description="Helical" evidence="6">
    <location>
        <begin position="138"/>
        <end position="160"/>
    </location>
</feature>
<dbReference type="Pfam" id="PF07690">
    <property type="entry name" value="MFS_1"/>
    <property type="match status" value="1"/>
</dbReference>
<gene>
    <name evidence="8" type="ORF">PSALAMII_LOCUS9469</name>
</gene>
<dbReference type="PANTHER" id="PTHR23502:SF74">
    <property type="entry name" value="MAJOR FACILITATOR SUPERFAMILY (MFS) PROFILE DOMAIN-CONTAINING PROTEIN"/>
    <property type="match status" value="1"/>
</dbReference>
<feature type="transmembrane region" description="Helical" evidence="6">
    <location>
        <begin position="314"/>
        <end position="337"/>
    </location>
</feature>
<dbReference type="PROSITE" id="PS50850">
    <property type="entry name" value="MFS"/>
    <property type="match status" value="1"/>
</dbReference>
<evidence type="ECO:0000256" key="4">
    <source>
        <dbReference type="ARBA" id="ARBA00022989"/>
    </source>
</evidence>
<evidence type="ECO:0000313" key="8">
    <source>
        <dbReference type="EMBL" id="CAG8418405.1"/>
    </source>
</evidence>
<proteinExistence type="inferred from homology"/>
<feature type="transmembrane region" description="Helical" evidence="6">
    <location>
        <begin position="113"/>
        <end position="132"/>
    </location>
</feature>
<dbReference type="CDD" id="cd17323">
    <property type="entry name" value="MFS_Tpo1_MDR_like"/>
    <property type="match status" value="1"/>
</dbReference>
<organism evidence="8 9">
    <name type="scientific">Penicillium salamii</name>
    <dbReference type="NCBI Taxonomy" id="1612424"/>
    <lineage>
        <taxon>Eukaryota</taxon>
        <taxon>Fungi</taxon>
        <taxon>Dikarya</taxon>
        <taxon>Ascomycota</taxon>
        <taxon>Pezizomycotina</taxon>
        <taxon>Eurotiomycetes</taxon>
        <taxon>Eurotiomycetidae</taxon>
        <taxon>Eurotiales</taxon>
        <taxon>Aspergillaceae</taxon>
        <taxon>Penicillium</taxon>
    </lineage>
</organism>
<dbReference type="InterPro" id="IPR020846">
    <property type="entry name" value="MFS_dom"/>
</dbReference>
<feature type="transmembrane region" description="Helical" evidence="6">
    <location>
        <begin position="357"/>
        <end position="379"/>
    </location>
</feature>
<dbReference type="Gene3D" id="1.20.1250.20">
    <property type="entry name" value="MFS general substrate transporter like domains"/>
    <property type="match status" value="1"/>
</dbReference>
<evidence type="ECO:0000313" key="9">
    <source>
        <dbReference type="Proteomes" id="UP001152592"/>
    </source>
</evidence>
<protein>
    <recommendedName>
        <fullName evidence="7">Major facilitator superfamily (MFS) profile domain-containing protein</fullName>
    </recommendedName>
</protein>
<evidence type="ECO:0000256" key="6">
    <source>
        <dbReference type="SAM" id="Phobius"/>
    </source>
</evidence>
<evidence type="ECO:0000259" key="7">
    <source>
        <dbReference type="PROSITE" id="PS50850"/>
    </source>
</evidence>
<dbReference type="SUPFAM" id="SSF103473">
    <property type="entry name" value="MFS general substrate transporter"/>
    <property type="match status" value="1"/>
</dbReference>